<name>A0AAD8U3M6_LOLMU</name>
<proteinExistence type="predicted"/>
<dbReference type="Gene3D" id="3.10.10.10">
    <property type="entry name" value="HIV Type 1 Reverse Transcriptase, subunit A, domain 1"/>
    <property type="match status" value="1"/>
</dbReference>
<gene>
    <name evidence="2" type="ORF">QYE76_014789</name>
</gene>
<dbReference type="GO" id="GO:0004523">
    <property type="term" value="F:RNA-DNA hybrid ribonuclease activity"/>
    <property type="evidence" value="ECO:0007669"/>
    <property type="project" value="InterPro"/>
</dbReference>
<dbReference type="InterPro" id="IPR002156">
    <property type="entry name" value="RNaseH_domain"/>
</dbReference>
<dbReference type="Pfam" id="PF13456">
    <property type="entry name" value="RVT_3"/>
    <property type="match status" value="1"/>
</dbReference>
<dbReference type="GO" id="GO:0003676">
    <property type="term" value="F:nucleic acid binding"/>
    <property type="evidence" value="ECO:0007669"/>
    <property type="project" value="InterPro"/>
</dbReference>
<dbReference type="Proteomes" id="UP001231189">
    <property type="component" value="Unassembled WGS sequence"/>
</dbReference>
<dbReference type="PANTHER" id="PTHR24559:SF444">
    <property type="entry name" value="REVERSE TRANSCRIPTASE DOMAIN-CONTAINING PROTEIN"/>
    <property type="match status" value="1"/>
</dbReference>
<keyword evidence="3" id="KW-1185">Reference proteome</keyword>
<dbReference type="InterPro" id="IPR053134">
    <property type="entry name" value="RNA-dir_DNA_polymerase"/>
</dbReference>
<reference evidence="2" key="1">
    <citation type="submission" date="2023-07" db="EMBL/GenBank/DDBJ databases">
        <title>A chromosome-level genome assembly of Lolium multiflorum.</title>
        <authorList>
            <person name="Chen Y."/>
            <person name="Copetti D."/>
            <person name="Kolliker R."/>
            <person name="Studer B."/>
        </authorList>
    </citation>
    <scope>NUCLEOTIDE SEQUENCE</scope>
    <source>
        <strain evidence="2">02402/16</strain>
        <tissue evidence="2">Leaf</tissue>
    </source>
</reference>
<organism evidence="2 3">
    <name type="scientific">Lolium multiflorum</name>
    <name type="common">Italian ryegrass</name>
    <name type="synonym">Lolium perenne subsp. multiflorum</name>
    <dbReference type="NCBI Taxonomy" id="4521"/>
    <lineage>
        <taxon>Eukaryota</taxon>
        <taxon>Viridiplantae</taxon>
        <taxon>Streptophyta</taxon>
        <taxon>Embryophyta</taxon>
        <taxon>Tracheophyta</taxon>
        <taxon>Spermatophyta</taxon>
        <taxon>Magnoliopsida</taxon>
        <taxon>Liliopsida</taxon>
        <taxon>Poales</taxon>
        <taxon>Poaceae</taxon>
        <taxon>BOP clade</taxon>
        <taxon>Pooideae</taxon>
        <taxon>Poodae</taxon>
        <taxon>Poeae</taxon>
        <taxon>Poeae Chloroplast Group 2 (Poeae type)</taxon>
        <taxon>Loliodinae</taxon>
        <taxon>Loliinae</taxon>
        <taxon>Lolium</taxon>
    </lineage>
</organism>
<evidence type="ECO:0000313" key="2">
    <source>
        <dbReference type="EMBL" id="KAK1698092.1"/>
    </source>
</evidence>
<evidence type="ECO:0000313" key="3">
    <source>
        <dbReference type="Proteomes" id="UP001231189"/>
    </source>
</evidence>
<feature type="domain" description="RNase H type-1" evidence="1">
    <location>
        <begin position="210"/>
        <end position="263"/>
    </location>
</feature>
<protein>
    <recommendedName>
        <fullName evidence="1">RNase H type-1 domain-containing protein</fullName>
    </recommendedName>
</protein>
<dbReference type="SUPFAM" id="SSF56672">
    <property type="entry name" value="DNA/RNA polymerases"/>
    <property type="match status" value="1"/>
</dbReference>
<dbReference type="PANTHER" id="PTHR24559">
    <property type="entry name" value="TRANSPOSON TY3-I GAG-POL POLYPROTEIN"/>
    <property type="match status" value="1"/>
</dbReference>
<comment type="caution">
    <text evidence="2">The sequence shown here is derived from an EMBL/GenBank/DDBJ whole genome shotgun (WGS) entry which is preliminary data.</text>
</comment>
<sequence length="413" mass="46312">MFWSTDHERRTTGTQLPVARDTRTYDGTTKPEWLADYVTAVYVAGGGVNRRWAVRIIPSYLVGPARINNLPAGSINGWLDFEEAFVNNFSSTYKRPNRPQQLALELAEHSLNVRKDAKPVRQPLRRFVEDRRKIIGEEVTKLLVAGFIVEVTHTEWLANPVLVEKKKDENLEAQLAKVWRMCIDYTNLNKACPRDPFPLPRIDQVIDSTADLVVQQCSGDWDAKDANMASYRFHVQKIAGFFEGCEFHHVPRAENEAADTLSKLGSSRQEIPPGIALAHLRVPSIKPSPESESIFVPESHVVPMEVEGNPGTAPASSGTAPVNSGTAMPMPEEAMLVDSMDIDMPVFVVREAPSWVEPIKEFLINGTLPIDENESRRIQRRSKAYTIINGEVYKRSVTGVLQGVWSGRRKRNA</sequence>
<accession>A0AAD8U3M6</accession>
<dbReference type="EMBL" id="JAUUTY010000001">
    <property type="protein sequence ID" value="KAK1698092.1"/>
    <property type="molecule type" value="Genomic_DNA"/>
</dbReference>
<dbReference type="AlphaFoldDB" id="A0AAD8U3M6"/>
<dbReference type="InterPro" id="IPR043502">
    <property type="entry name" value="DNA/RNA_pol_sf"/>
</dbReference>
<evidence type="ECO:0000259" key="1">
    <source>
        <dbReference type="Pfam" id="PF13456"/>
    </source>
</evidence>